<reference evidence="2" key="1">
    <citation type="journal article" date="2021" name="PeerJ">
        <title>Extensive microbial diversity within the chicken gut microbiome revealed by metagenomics and culture.</title>
        <authorList>
            <person name="Gilroy R."/>
            <person name="Ravi A."/>
            <person name="Getino M."/>
            <person name="Pursley I."/>
            <person name="Horton D.L."/>
            <person name="Alikhan N.F."/>
            <person name="Baker D."/>
            <person name="Gharbi K."/>
            <person name="Hall N."/>
            <person name="Watson M."/>
            <person name="Adriaenssens E.M."/>
            <person name="Foster-Nyarko E."/>
            <person name="Jarju S."/>
            <person name="Secka A."/>
            <person name="Antonio M."/>
            <person name="Oren A."/>
            <person name="Chaudhuri R.R."/>
            <person name="La Ragione R."/>
            <person name="Hildebrand F."/>
            <person name="Pallen M.J."/>
        </authorList>
    </citation>
    <scope>NUCLEOTIDE SEQUENCE</scope>
    <source>
        <strain evidence="2">CHK165-2605</strain>
    </source>
</reference>
<protein>
    <recommendedName>
        <fullName evidence="4">MFS transporter</fullName>
    </recommendedName>
</protein>
<feature type="transmembrane region" description="Helical" evidence="1">
    <location>
        <begin position="248"/>
        <end position="267"/>
    </location>
</feature>
<feature type="transmembrane region" description="Helical" evidence="1">
    <location>
        <begin position="214"/>
        <end position="236"/>
    </location>
</feature>
<proteinExistence type="predicted"/>
<gene>
    <name evidence="2" type="ORF">H9756_03685</name>
</gene>
<feature type="transmembrane region" description="Helical" evidence="1">
    <location>
        <begin position="273"/>
        <end position="292"/>
    </location>
</feature>
<accession>A0A9D2P4P7</accession>
<feature type="transmembrane region" description="Helical" evidence="1">
    <location>
        <begin position="7"/>
        <end position="29"/>
    </location>
</feature>
<keyword evidence="1" id="KW-1133">Transmembrane helix</keyword>
<name>A0A9D2P4P7_9FIRM</name>
<dbReference type="AlphaFoldDB" id="A0A9D2P4P7"/>
<dbReference type="SUPFAM" id="SSF103473">
    <property type="entry name" value="MFS general substrate transporter"/>
    <property type="match status" value="1"/>
</dbReference>
<comment type="caution">
    <text evidence="2">The sequence shown here is derived from an EMBL/GenBank/DDBJ whole genome shotgun (WGS) entry which is preliminary data.</text>
</comment>
<evidence type="ECO:0008006" key="4">
    <source>
        <dbReference type="Google" id="ProtNLM"/>
    </source>
</evidence>
<feature type="transmembrane region" description="Helical" evidence="1">
    <location>
        <begin position="187"/>
        <end position="208"/>
    </location>
</feature>
<evidence type="ECO:0000313" key="3">
    <source>
        <dbReference type="Proteomes" id="UP000823895"/>
    </source>
</evidence>
<reference evidence="2" key="2">
    <citation type="submission" date="2021-04" db="EMBL/GenBank/DDBJ databases">
        <authorList>
            <person name="Gilroy R."/>
        </authorList>
    </citation>
    <scope>NUCLEOTIDE SEQUENCE</scope>
    <source>
        <strain evidence="2">CHK165-2605</strain>
    </source>
</reference>
<dbReference type="InterPro" id="IPR036259">
    <property type="entry name" value="MFS_trans_sf"/>
</dbReference>
<feature type="transmembrane region" description="Helical" evidence="1">
    <location>
        <begin position="119"/>
        <end position="139"/>
    </location>
</feature>
<feature type="transmembrane region" description="Helical" evidence="1">
    <location>
        <begin position="304"/>
        <end position="326"/>
    </location>
</feature>
<feature type="transmembrane region" description="Helical" evidence="1">
    <location>
        <begin position="64"/>
        <end position="84"/>
    </location>
</feature>
<organism evidence="2 3">
    <name type="scientific">Candidatus Mediterraneibacter gallistercoris</name>
    <dbReference type="NCBI Taxonomy" id="2838671"/>
    <lineage>
        <taxon>Bacteria</taxon>
        <taxon>Bacillati</taxon>
        <taxon>Bacillota</taxon>
        <taxon>Clostridia</taxon>
        <taxon>Lachnospirales</taxon>
        <taxon>Lachnospiraceae</taxon>
        <taxon>Mediterraneibacter</taxon>
    </lineage>
</organism>
<keyword evidence="1" id="KW-0472">Membrane</keyword>
<evidence type="ECO:0000256" key="1">
    <source>
        <dbReference type="SAM" id="Phobius"/>
    </source>
</evidence>
<feature type="transmembrane region" description="Helical" evidence="1">
    <location>
        <begin position="332"/>
        <end position="351"/>
    </location>
</feature>
<feature type="transmembrane region" description="Helical" evidence="1">
    <location>
        <begin position="145"/>
        <end position="166"/>
    </location>
</feature>
<dbReference type="Proteomes" id="UP000823895">
    <property type="component" value="Unassembled WGS sequence"/>
</dbReference>
<evidence type="ECO:0000313" key="2">
    <source>
        <dbReference type="EMBL" id="HJC42770.1"/>
    </source>
</evidence>
<sequence>MKRHRRLAWASVSHLMIDFICAWMIINRIPGSEAWFIKMLTYNFLAFAGQLPAGIILDRLTSKGYRAAGGAASAGCLLCLIALAAGMDSYALTITAGVGNALFHVGSGAEILETYKGRAAESGIFVSTGALGIYAGSVIPVINLIFILSGAILFFLLVYSIILTLSKNEEVPADRLEHQSKVRSRKRGAVSPVQETISVFCLILVVVLRSFEGSIFTFSWNSGLLTGIALTGAVFLGKMLGGFASDFFGSYKTAAISLAISAFLLGMSDRMGAGFAGVLLFNMTMPVTLISLYRKFPGYPGTSFGLLTFALYLGVLPVFAGVPVSLYSPSAYTVLTVISLILITVGLCLPLQRKGDMLHTRNRRKMP</sequence>
<keyword evidence="1" id="KW-0812">Transmembrane</keyword>
<feature type="transmembrane region" description="Helical" evidence="1">
    <location>
        <begin position="35"/>
        <end position="57"/>
    </location>
</feature>
<dbReference type="EMBL" id="DWWI01000079">
    <property type="protein sequence ID" value="HJC42770.1"/>
    <property type="molecule type" value="Genomic_DNA"/>
</dbReference>
<feature type="transmembrane region" description="Helical" evidence="1">
    <location>
        <begin position="90"/>
        <end position="112"/>
    </location>
</feature>